<dbReference type="InterPro" id="IPR003131">
    <property type="entry name" value="T1-type_BTB"/>
</dbReference>
<evidence type="ECO:0000256" key="9">
    <source>
        <dbReference type="ARBA" id="ARBA00023065"/>
    </source>
</evidence>
<feature type="domain" description="Ion transport" evidence="14">
    <location>
        <begin position="475"/>
        <end position="675"/>
    </location>
</feature>
<feature type="transmembrane region" description="Helical" evidence="13">
    <location>
        <begin position="649"/>
        <end position="670"/>
    </location>
</feature>
<evidence type="ECO:0000256" key="6">
    <source>
        <dbReference type="ARBA" id="ARBA00022882"/>
    </source>
</evidence>
<sequence>MDSYSRNYLGKSSHSLNDLQVLQTKDSPQNSSVHSTITTDDQPSTPPSVNIDVSQNTFPKDTFPRGHNIKQTRFITQSSETFASHEQGANQDEPRDLLKPPPPASGGKANLSKFSCCAVAYPDDPVEDHVTLPSTTKTGAKETNQEGGGPVVGNFRGLSSCFTSLSRYGYDRKHTGPLLKLNISGTPFIVKVSTLRRDPMVFEKILEDAEYISDTDEYYMERDPVVFRFVHAYLRYQEMHLPLNICGPLLERELEAWGLQLGFDLQRCCLGPVMDTKSKLESLKKFEEAFTETSAVYKFRCQISKRWQTFCENVWRVITDTPKKRWLATSSTGSALSKDNCTETLQDEGILTLDSYLVNGATVPSGAPTHPMDGEEAENGGSETGDRFSSNRPFNWRSLQKTPKVIIFSRLYVAGQALVVMSLIIYMVIAYVPSLREPLGPPMNAKLNESDMGTYGTFPVSRSYATFDTEQRQATQPVLAIRVLTWICVILFTLDLIARAIFCPHFFRWLLSIYTITDIISLIPFYVEGIIFALIEQMSPSPETTAKVQKLFYITDLINVLKIFVIGRLFRLLQRQRSTRVLIYTIRTASVNMFMVFELMVLCAIFFGTTIFFFDQGISSVFVGIWWAFTTMTTVGYGDVTPSSVPGRVIAVLCMIAGILLTSYTVPVLVNDFLLFYGHADQLAWMRRVHRTATAKRRNERRDLMAKRRITRVRALLKNAVIGVGTALDGEGTNRGSGGDYGFKAGQMFHRNGLTLGHTKFRDSPSK</sequence>
<keyword evidence="9" id="KW-0406">Ion transport</keyword>
<feature type="transmembrane region" description="Helical" evidence="13">
    <location>
        <begin position="551"/>
        <end position="570"/>
    </location>
</feature>
<evidence type="ECO:0000256" key="8">
    <source>
        <dbReference type="ARBA" id="ARBA00022989"/>
    </source>
</evidence>
<keyword evidence="7" id="KW-0630">Potassium</keyword>
<keyword evidence="5" id="KW-0631">Potassium channel</keyword>
<keyword evidence="10 13" id="KW-0472">Membrane</keyword>
<dbReference type="InterPro" id="IPR028325">
    <property type="entry name" value="VG_K_chnl"/>
</dbReference>
<proteinExistence type="predicted"/>
<dbReference type="PANTHER" id="PTHR11537">
    <property type="entry name" value="VOLTAGE-GATED POTASSIUM CHANNEL"/>
    <property type="match status" value="1"/>
</dbReference>
<reference evidence="16" key="1">
    <citation type="submission" date="2019-11" db="UniProtKB">
        <authorList>
            <consortium name="WormBaseParasite"/>
        </authorList>
    </citation>
    <scope>IDENTIFICATION</scope>
</reference>
<feature type="domain" description="Potassium channel tetramerisation-type BTB" evidence="15">
    <location>
        <begin position="179"/>
        <end position="260"/>
    </location>
</feature>
<organism evidence="16">
    <name type="scientific">Mesocestoides corti</name>
    <name type="common">Flatworm</name>
    <dbReference type="NCBI Taxonomy" id="53468"/>
    <lineage>
        <taxon>Eukaryota</taxon>
        <taxon>Metazoa</taxon>
        <taxon>Spiralia</taxon>
        <taxon>Lophotrochozoa</taxon>
        <taxon>Platyhelminthes</taxon>
        <taxon>Cestoda</taxon>
        <taxon>Eucestoda</taxon>
        <taxon>Cyclophyllidea</taxon>
        <taxon>Mesocestoididae</taxon>
        <taxon>Mesocestoides</taxon>
    </lineage>
</organism>
<feature type="transmembrane region" description="Helical" evidence="13">
    <location>
        <begin position="479"/>
        <end position="497"/>
    </location>
</feature>
<keyword evidence="4 13" id="KW-0812">Transmembrane</keyword>
<dbReference type="PRINTS" id="PR00169">
    <property type="entry name" value="KCHANNEL"/>
</dbReference>
<feature type="region of interest" description="Disordered" evidence="12">
    <location>
        <begin position="80"/>
        <end position="109"/>
    </location>
</feature>
<protein>
    <submittedName>
        <fullName evidence="16">Ion_trans domain-containing protein</fullName>
    </submittedName>
</protein>
<evidence type="ECO:0000256" key="4">
    <source>
        <dbReference type="ARBA" id="ARBA00022692"/>
    </source>
</evidence>
<dbReference type="Pfam" id="PF00520">
    <property type="entry name" value="Ion_trans"/>
    <property type="match status" value="1"/>
</dbReference>
<evidence type="ECO:0000256" key="12">
    <source>
        <dbReference type="SAM" id="MobiDB-lite"/>
    </source>
</evidence>
<evidence type="ECO:0000259" key="15">
    <source>
        <dbReference type="Pfam" id="PF02214"/>
    </source>
</evidence>
<evidence type="ECO:0000256" key="13">
    <source>
        <dbReference type="SAM" id="Phobius"/>
    </source>
</evidence>
<dbReference type="Gene3D" id="3.30.710.10">
    <property type="entry name" value="Potassium Channel Kv1.1, Chain A"/>
    <property type="match status" value="1"/>
</dbReference>
<dbReference type="InterPro" id="IPR005821">
    <property type="entry name" value="Ion_trans_dom"/>
</dbReference>
<evidence type="ECO:0000259" key="14">
    <source>
        <dbReference type="Pfam" id="PF00520"/>
    </source>
</evidence>
<keyword evidence="8 13" id="KW-1133">Transmembrane helix</keyword>
<dbReference type="SUPFAM" id="SSF54695">
    <property type="entry name" value="POZ domain"/>
    <property type="match status" value="1"/>
</dbReference>
<dbReference type="Pfam" id="PF02214">
    <property type="entry name" value="BTB_2"/>
    <property type="match status" value="1"/>
</dbReference>
<evidence type="ECO:0000313" key="16">
    <source>
        <dbReference type="WBParaSite" id="MCU_000535-RB"/>
    </source>
</evidence>
<evidence type="ECO:0000256" key="5">
    <source>
        <dbReference type="ARBA" id="ARBA00022826"/>
    </source>
</evidence>
<feature type="transmembrane region" description="Helical" evidence="13">
    <location>
        <begin position="411"/>
        <end position="432"/>
    </location>
</feature>
<feature type="transmembrane region" description="Helical" evidence="13">
    <location>
        <begin position="509"/>
        <end position="535"/>
    </location>
</feature>
<feature type="transmembrane region" description="Helical" evidence="13">
    <location>
        <begin position="591"/>
        <end position="614"/>
    </location>
</feature>
<dbReference type="GO" id="GO:0001508">
    <property type="term" value="P:action potential"/>
    <property type="evidence" value="ECO:0007669"/>
    <property type="project" value="TreeGrafter"/>
</dbReference>
<keyword evidence="11" id="KW-0407">Ion channel</keyword>
<name>A0A5K3EHC7_MESCO</name>
<comment type="subcellular location">
    <subcellularLocation>
        <location evidence="1">Membrane</location>
        <topology evidence="1">Multi-pass membrane protein</topology>
    </subcellularLocation>
</comment>
<keyword evidence="6" id="KW-0851">Voltage-gated channel</keyword>
<dbReference type="GO" id="GO:0008076">
    <property type="term" value="C:voltage-gated potassium channel complex"/>
    <property type="evidence" value="ECO:0007669"/>
    <property type="project" value="InterPro"/>
</dbReference>
<accession>A0A5K3EHC7</accession>
<dbReference type="Gene3D" id="1.20.120.350">
    <property type="entry name" value="Voltage-gated potassium channels. Chain C"/>
    <property type="match status" value="1"/>
</dbReference>
<dbReference type="SUPFAM" id="SSF81324">
    <property type="entry name" value="Voltage-gated potassium channels"/>
    <property type="match status" value="1"/>
</dbReference>
<evidence type="ECO:0000256" key="3">
    <source>
        <dbReference type="ARBA" id="ARBA00022538"/>
    </source>
</evidence>
<feature type="transmembrane region" description="Helical" evidence="13">
    <location>
        <begin position="620"/>
        <end position="637"/>
    </location>
</feature>
<dbReference type="InterPro" id="IPR027359">
    <property type="entry name" value="Volt_channel_dom_sf"/>
</dbReference>
<dbReference type="CDD" id="cd18317">
    <property type="entry name" value="BTB_POZ_Kv"/>
    <property type="match status" value="1"/>
</dbReference>
<dbReference type="AlphaFoldDB" id="A0A5K3EHC7"/>
<feature type="compositionally biased region" description="Polar residues" evidence="12">
    <location>
        <begin position="80"/>
        <end position="90"/>
    </location>
</feature>
<dbReference type="PANTHER" id="PTHR11537:SF254">
    <property type="entry name" value="POTASSIUM VOLTAGE-GATED CHANNEL PROTEIN SHAB"/>
    <property type="match status" value="1"/>
</dbReference>
<dbReference type="Gene3D" id="1.10.287.70">
    <property type="match status" value="1"/>
</dbReference>
<evidence type="ECO:0000256" key="7">
    <source>
        <dbReference type="ARBA" id="ARBA00022958"/>
    </source>
</evidence>
<feature type="region of interest" description="Disordered" evidence="12">
    <location>
        <begin position="364"/>
        <end position="389"/>
    </location>
</feature>
<evidence type="ECO:0000256" key="2">
    <source>
        <dbReference type="ARBA" id="ARBA00022448"/>
    </source>
</evidence>
<dbReference type="GO" id="GO:0051260">
    <property type="term" value="P:protein homooligomerization"/>
    <property type="evidence" value="ECO:0007669"/>
    <property type="project" value="InterPro"/>
</dbReference>
<dbReference type="GO" id="GO:0005249">
    <property type="term" value="F:voltage-gated potassium channel activity"/>
    <property type="evidence" value="ECO:0007669"/>
    <property type="project" value="InterPro"/>
</dbReference>
<dbReference type="InterPro" id="IPR011333">
    <property type="entry name" value="SKP1/BTB/POZ_sf"/>
</dbReference>
<dbReference type="WBParaSite" id="MCU_000535-RB">
    <property type="protein sequence ID" value="MCU_000535-RB"/>
    <property type="gene ID" value="MCU_000535"/>
</dbReference>
<keyword evidence="2" id="KW-0813">Transport</keyword>
<evidence type="ECO:0000256" key="10">
    <source>
        <dbReference type="ARBA" id="ARBA00023136"/>
    </source>
</evidence>
<keyword evidence="3" id="KW-0633">Potassium transport</keyword>
<evidence type="ECO:0000256" key="1">
    <source>
        <dbReference type="ARBA" id="ARBA00004141"/>
    </source>
</evidence>
<feature type="region of interest" description="Disordered" evidence="12">
    <location>
        <begin position="1"/>
        <end position="68"/>
    </location>
</feature>
<evidence type="ECO:0000256" key="11">
    <source>
        <dbReference type="ARBA" id="ARBA00023303"/>
    </source>
</evidence>
<feature type="compositionally biased region" description="Polar residues" evidence="12">
    <location>
        <begin position="1"/>
        <end position="59"/>
    </location>
</feature>